<dbReference type="InterPro" id="IPR011992">
    <property type="entry name" value="EF-hand-dom_pair"/>
</dbReference>
<evidence type="ECO:0000313" key="4">
    <source>
        <dbReference type="Proteomes" id="UP000007648"/>
    </source>
</evidence>
<evidence type="ECO:0000259" key="2">
    <source>
        <dbReference type="PROSITE" id="PS50003"/>
    </source>
</evidence>
<feature type="region of interest" description="Disordered" evidence="1">
    <location>
        <begin position="490"/>
        <end position="608"/>
    </location>
</feature>
<dbReference type="PANTHER" id="PTHR14383">
    <property type="entry name" value="SWAP-70 RECOMBINASE"/>
    <property type="match status" value="1"/>
</dbReference>
<reference evidence="3 4" key="1">
    <citation type="journal article" date="2011" name="Proc. Natl. Acad. Sci. U.S.A.">
        <title>Genetic diversity and population structure of the endangered marsupial Sarcophilus harrisii (Tasmanian devil).</title>
        <authorList>
            <person name="Miller W."/>
            <person name="Hayes V.M."/>
            <person name="Ratan A."/>
            <person name="Petersen D.C."/>
            <person name="Wittekindt N.E."/>
            <person name="Miller J."/>
            <person name="Walenz B."/>
            <person name="Knight J."/>
            <person name="Qi J."/>
            <person name="Zhao F."/>
            <person name="Wang Q."/>
            <person name="Bedoya-Reina O.C."/>
            <person name="Katiyar N."/>
            <person name="Tomsho L.P."/>
            <person name="Kasson L.M."/>
            <person name="Hardie R.A."/>
            <person name="Woodbridge P."/>
            <person name="Tindall E.A."/>
            <person name="Bertelsen M.F."/>
            <person name="Dixon D."/>
            <person name="Pyecroft S."/>
            <person name="Helgen K.M."/>
            <person name="Lesk A.M."/>
            <person name="Pringle T.H."/>
            <person name="Patterson N."/>
            <person name="Zhang Y."/>
            <person name="Kreiss A."/>
            <person name="Woods G.M."/>
            <person name="Jones M.E."/>
            <person name="Schuster S.C."/>
        </authorList>
    </citation>
    <scope>NUCLEOTIDE SEQUENCE [LARGE SCALE GENOMIC DNA]</scope>
</reference>
<dbReference type="eggNOG" id="ENOG502QUWV">
    <property type="taxonomic scope" value="Eukaryota"/>
</dbReference>
<dbReference type="AlphaFoldDB" id="G3W8L2"/>
<reference evidence="3" key="3">
    <citation type="submission" date="2025-09" db="UniProtKB">
        <authorList>
            <consortium name="Ensembl"/>
        </authorList>
    </citation>
    <scope>IDENTIFICATION</scope>
</reference>
<feature type="domain" description="PH" evidence="2">
    <location>
        <begin position="260"/>
        <end position="291"/>
    </location>
</feature>
<feature type="region of interest" description="Disordered" evidence="1">
    <location>
        <begin position="297"/>
        <end position="319"/>
    </location>
</feature>
<dbReference type="Gene3D" id="2.30.29.30">
    <property type="entry name" value="Pleckstrin-homology domain (PH domain)/Phosphotyrosine-binding domain (PTB)"/>
    <property type="match status" value="1"/>
</dbReference>
<keyword evidence="4" id="KW-1185">Reference proteome</keyword>
<dbReference type="HOGENOM" id="CLU_029358_1_0_1"/>
<dbReference type="Pfam" id="PF25530">
    <property type="entry name" value="EF-hand_SWAP70_N"/>
    <property type="match status" value="1"/>
</dbReference>
<dbReference type="SUPFAM" id="SSF50729">
    <property type="entry name" value="PH domain-like"/>
    <property type="match status" value="1"/>
</dbReference>
<dbReference type="InterPro" id="IPR001849">
    <property type="entry name" value="PH_domain"/>
</dbReference>
<dbReference type="PROSITE" id="PS50003">
    <property type="entry name" value="PH_DOMAIN"/>
    <property type="match status" value="1"/>
</dbReference>
<feature type="compositionally biased region" description="Polar residues" evidence="1">
    <location>
        <begin position="541"/>
        <end position="550"/>
    </location>
</feature>
<feature type="compositionally biased region" description="Basic and acidic residues" evidence="1">
    <location>
        <begin position="310"/>
        <end position="319"/>
    </location>
</feature>
<dbReference type="GO" id="GO:0005737">
    <property type="term" value="C:cytoplasm"/>
    <property type="evidence" value="ECO:0007669"/>
    <property type="project" value="TreeGrafter"/>
</dbReference>
<dbReference type="GeneTree" id="ENSGT00940000160911"/>
<reference evidence="3" key="2">
    <citation type="submission" date="2025-08" db="UniProtKB">
        <authorList>
            <consortium name="Ensembl"/>
        </authorList>
    </citation>
    <scope>IDENTIFICATION</scope>
</reference>
<evidence type="ECO:0000256" key="1">
    <source>
        <dbReference type="SAM" id="MobiDB-lite"/>
    </source>
</evidence>
<dbReference type="GO" id="GO:0005634">
    <property type="term" value="C:nucleus"/>
    <property type="evidence" value="ECO:0007669"/>
    <property type="project" value="TreeGrafter"/>
</dbReference>
<organism evidence="3 4">
    <name type="scientific">Sarcophilus harrisii</name>
    <name type="common">Tasmanian devil</name>
    <name type="synonym">Sarcophilus laniarius</name>
    <dbReference type="NCBI Taxonomy" id="9305"/>
    <lineage>
        <taxon>Eukaryota</taxon>
        <taxon>Metazoa</taxon>
        <taxon>Chordata</taxon>
        <taxon>Craniata</taxon>
        <taxon>Vertebrata</taxon>
        <taxon>Euteleostomi</taxon>
        <taxon>Mammalia</taxon>
        <taxon>Metatheria</taxon>
        <taxon>Dasyuromorphia</taxon>
        <taxon>Dasyuridae</taxon>
        <taxon>Sarcophilus</taxon>
    </lineage>
</organism>
<name>G3W8L2_SARHA</name>
<dbReference type="SUPFAM" id="SSF47473">
    <property type="entry name" value="EF-hand"/>
    <property type="match status" value="1"/>
</dbReference>
<feature type="compositionally biased region" description="Polar residues" evidence="1">
    <location>
        <begin position="514"/>
        <end position="526"/>
    </location>
</feature>
<sequence length="608" mass="71219">MALLRSPKPFAFPETGSPGCQSSLRVPGFSAMALRKELLKSIWYAFTALDVEKSGKVSKSQLKVLSHNLYTVLHIPHDPVALEEHFRDDDDGPVSSQGYMPYLNKYILDKVEEGAFVKEHFDELCWTLTAKKNYQPNRNGNSTLSNQDAFRLWCLFNFLSEDKYPLVMVPDEVEYLLKKVHSSMSLELGFGELEELLTQEVQSPGGLSVWQFLELINSGRCLRGVAQDTLSMAIHEVYQELIQDVLKQVLPDRDGKRCMFCVKTASRTYEMSASDTRQRQEWTAAIQTAIRLQAEGKTSLHKDLKQKRREQREQRERRRLAKEEEMLRLQQLQEEKERKLQELELLQEAQRQAERLLQEEEERRRCQHQELQEALEEQLREAEQARASMQAEMEMKEEEAIRQRQRISELEEMQQRLQEALQLEVKARRDEESMRYAQTRLLEEEEEKLRQLMQLKEEQERYIEQAQQEKQELQQEMEIQSRSLQQAQQQLEQVRQNRQRADEDVEAAQRKLHQASTNVKHWNVQMSRLMHPIRPGDKRPPTSSSFSGFQPSLLARRDSSLKRLSRRASRDSEITNSCEARESLNKEGKSSTLDPTSQEEKLNLEPTN</sequence>
<dbReference type="Proteomes" id="UP000007648">
    <property type="component" value="Unassembled WGS sequence"/>
</dbReference>
<dbReference type="Ensembl" id="ENSSHAT00000011863.2">
    <property type="protein sequence ID" value="ENSSHAP00000011767.2"/>
    <property type="gene ID" value="ENSSHAG00000010104.2"/>
</dbReference>
<dbReference type="InterPro" id="IPR011993">
    <property type="entry name" value="PH-like_dom_sf"/>
</dbReference>
<dbReference type="InterPro" id="IPR057836">
    <property type="entry name" value="EF-hand_SWAP70_N"/>
</dbReference>
<feature type="compositionally biased region" description="Basic and acidic residues" evidence="1">
    <location>
        <begin position="568"/>
        <end position="589"/>
    </location>
</feature>
<protein>
    <submittedName>
        <fullName evidence="3">DEF6 guanine nucleotide exchange factor</fullName>
    </submittedName>
</protein>
<gene>
    <name evidence="3" type="primary">DEF6</name>
</gene>
<proteinExistence type="predicted"/>
<dbReference type="STRING" id="9305.ENSSHAP00000011767"/>
<evidence type="ECO:0000313" key="3">
    <source>
        <dbReference type="Ensembl" id="ENSSHAP00000011767.2"/>
    </source>
</evidence>
<accession>G3W8L2</accession>
<dbReference type="PANTHER" id="PTHR14383:SF2">
    <property type="entry name" value="DIFFERENTIALLY EXPRESSED IN FDCP 6 HOMOLOG"/>
    <property type="match status" value="1"/>
</dbReference>
<feature type="compositionally biased region" description="Basic and acidic residues" evidence="1">
    <location>
        <begin position="598"/>
        <end position="608"/>
    </location>
</feature>